<name>A0ABW9ZVS0_9BACT</name>
<sequence>MYNLPYYKEKDAAVVIDFIRQNPFGILMGVDAEQRPVATQVPFLFEEREGVLYLRGHMMKGNDHHKAFLENSNALVLFTGPHCYVSASWYSNPQQGSTWNYMTVHAKGEFRFLDDSELPGLLNELTAFYEKEDSAASYQHIPQDYISRMVKAISAFEIKVTSMDHVFKLSQGRDKESFDNIVSKLSAGDANEKAIAAEMEKRKEKLFA</sequence>
<reference evidence="1 2" key="1">
    <citation type="submission" date="2020-01" db="EMBL/GenBank/DDBJ databases">
        <title>Genome analysis.</title>
        <authorList>
            <person name="Wu S."/>
            <person name="Wang G."/>
        </authorList>
    </citation>
    <scope>NUCLEOTIDE SEQUENCE [LARGE SCALE GENOMIC DNA]</scope>
    <source>
        <strain evidence="1 2">SYL130</strain>
    </source>
</reference>
<dbReference type="Pfam" id="PF04299">
    <property type="entry name" value="FMN_bind_2"/>
    <property type="match status" value="1"/>
</dbReference>
<keyword evidence="2" id="KW-1185">Reference proteome</keyword>
<dbReference type="RefSeq" id="WP_161819525.1">
    <property type="nucleotide sequence ID" value="NZ_JAACJS010000015.1"/>
</dbReference>
<dbReference type="Gene3D" id="2.30.110.10">
    <property type="entry name" value="Electron Transport, Fmn-binding Protein, Chain A"/>
    <property type="match status" value="1"/>
</dbReference>
<proteinExistence type="predicted"/>
<gene>
    <name evidence="1" type="ORF">GWC95_14980</name>
</gene>
<dbReference type="Proteomes" id="UP000753802">
    <property type="component" value="Unassembled WGS sequence"/>
</dbReference>
<evidence type="ECO:0000313" key="2">
    <source>
        <dbReference type="Proteomes" id="UP000753802"/>
    </source>
</evidence>
<dbReference type="EMBL" id="JAACJS010000015">
    <property type="protein sequence ID" value="NCI51235.1"/>
    <property type="molecule type" value="Genomic_DNA"/>
</dbReference>
<protein>
    <submittedName>
        <fullName evidence="1">FMN-binding negative transcriptional regulator</fullName>
    </submittedName>
</protein>
<dbReference type="SUPFAM" id="SSF50475">
    <property type="entry name" value="FMN-binding split barrel"/>
    <property type="match status" value="1"/>
</dbReference>
<dbReference type="PANTHER" id="PTHR35802">
    <property type="entry name" value="PROTEASE SYNTHASE AND SPORULATION PROTEIN PAI 2"/>
    <property type="match status" value="1"/>
</dbReference>
<comment type="caution">
    <text evidence="1">The sequence shown here is derived from an EMBL/GenBank/DDBJ whole genome shotgun (WGS) entry which is preliminary data.</text>
</comment>
<evidence type="ECO:0000313" key="1">
    <source>
        <dbReference type="EMBL" id="NCI51235.1"/>
    </source>
</evidence>
<accession>A0ABW9ZVS0</accession>
<dbReference type="InterPro" id="IPR007396">
    <property type="entry name" value="TR_PAI2-type"/>
</dbReference>
<dbReference type="PIRSF" id="PIRSF010372">
    <property type="entry name" value="PaiB"/>
    <property type="match status" value="1"/>
</dbReference>
<dbReference type="InterPro" id="IPR012349">
    <property type="entry name" value="Split_barrel_FMN-bd"/>
</dbReference>
<organism evidence="1 2">
    <name type="scientific">Sediminibacterium roseum</name>
    <dbReference type="NCBI Taxonomy" id="1978412"/>
    <lineage>
        <taxon>Bacteria</taxon>
        <taxon>Pseudomonadati</taxon>
        <taxon>Bacteroidota</taxon>
        <taxon>Chitinophagia</taxon>
        <taxon>Chitinophagales</taxon>
        <taxon>Chitinophagaceae</taxon>
        <taxon>Sediminibacterium</taxon>
    </lineage>
</organism>
<dbReference type="PANTHER" id="PTHR35802:SF1">
    <property type="entry name" value="PROTEASE SYNTHASE AND SPORULATION PROTEIN PAI 2"/>
    <property type="match status" value="1"/>
</dbReference>